<reference evidence="2" key="1">
    <citation type="submission" date="2021-06" db="EMBL/GenBank/DDBJ databases">
        <title>Sequencing of actinobacteria type strains.</title>
        <authorList>
            <person name="Nguyen G.-S."/>
            <person name="Wentzel A."/>
        </authorList>
    </citation>
    <scope>NUCLEOTIDE SEQUENCE</scope>
    <source>
        <strain evidence="2">P38-E01</strain>
    </source>
</reference>
<evidence type="ECO:0000259" key="1">
    <source>
        <dbReference type="Pfam" id="PF04149"/>
    </source>
</evidence>
<name>A0A949N541_9ACTN</name>
<sequence>MNTDRSRWFKSSYSAQNGACVEAQYRSDGRMAFRDSKTFAGPEVTFPGNGWLTFLAAVKTGSFFA</sequence>
<accession>A0A949N541</accession>
<protein>
    <submittedName>
        <fullName evidence="2">DUF397 domain-containing protein</fullName>
    </submittedName>
</protein>
<dbReference type="Pfam" id="PF04149">
    <property type="entry name" value="DUF397"/>
    <property type="match status" value="1"/>
</dbReference>
<keyword evidence="3" id="KW-1185">Reference proteome</keyword>
<feature type="domain" description="DUF397" evidence="1">
    <location>
        <begin position="7"/>
        <end position="59"/>
    </location>
</feature>
<dbReference type="Proteomes" id="UP000694501">
    <property type="component" value="Unassembled WGS sequence"/>
</dbReference>
<dbReference type="EMBL" id="JAELVF020000001">
    <property type="protein sequence ID" value="MBU7598564.1"/>
    <property type="molecule type" value="Genomic_DNA"/>
</dbReference>
<evidence type="ECO:0000313" key="2">
    <source>
        <dbReference type="EMBL" id="MBU7598564.1"/>
    </source>
</evidence>
<gene>
    <name evidence="2" type="ORF">JGS22_013310</name>
</gene>
<dbReference type="AlphaFoldDB" id="A0A949N541"/>
<dbReference type="RefSeq" id="WP_211041591.1">
    <property type="nucleotide sequence ID" value="NZ_JAELVF020000001.1"/>
</dbReference>
<evidence type="ECO:0000313" key="3">
    <source>
        <dbReference type="Proteomes" id="UP000694501"/>
    </source>
</evidence>
<comment type="caution">
    <text evidence="2">The sequence shown here is derived from an EMBL/GenBank/DDBJ whole genome shotgun (WGS) entry which is preliminary data.</text>
</comment>
<organism evidence="2 3">
    <name type="scientific">Streptomyces tardus</name>
    <dbReference type="NCBI Taxonomy" id="2780544"/>
    <lineage>
        <taxon>Bacteria</taxon>
        <taxon>Bacillati</taxon>
        <taxon>Actinomycetota</taxon>
        <taxon>Actinomycetes</taxon>
        <taxon>Kitasatosporales</taxon>
        <taxon>Streptomycetaceae</taxon>
        <taxon>Streptomyces</taxon>
    </lineage>
</organism>
<proteinExistence type="predicted"/>
<dbReference type="InterPro" id="IPR007278">
    <property type="entry name" value="DUF397"/>
</dbReference>